<evidence type="ECO:0000313" key="1">
    <source>
        <dbReference type="EMBL" id="EIA08916.1"/>
    </source>
</evidence>
<proteinExistence type="predicted"/>
<dbReference type="PATRIC" id="fig|1086011.3.peg.1643"/>
<organism evidence="1 2">
    <name type="scientific">Flavobacterium frigoris (strain PS1)</name>
    <dbReference type="NCBI Taxonomy" id="1086011"/>
    <lineage>
        <taxon>Bacteria</taxon>
        <taxon>Pseudomonadati</taxon>
        <taxon>Bacteroidota</taxon>
        <taxon>Flavobacteriia</taxon>
        <taxon>Flavobacteriales</taxon>
        <taxon>Flavobacteriaceae</taxon>
        <taxon>Flavobacterium</taxon>
    </lineage>
</organism>
<gene>
    <name evidence="1" type="ORF">HJ01_01682</name>
</gene>
<accession>H7FRD3</accession>
<reference evidence="1 2" key="1">
    <citation type="journal article" date="2014" name="Acta Crystallogr. D">
        <title>Structure-based characterization and antifreeze properties of a hyperactive ice-binding protein from the Antarctic bacterium Flavobacterium frigoris PS1.</title>
        <authorList>
            <person name="Do H."/>
            <person name="Kim S.J."/>
            <person name="Kim H.J."/>
            <person name="Lee J.H."/>
        </authorList>
    </citation>
    <scope>NUCLEOTIDE SEQUENCE [LARGE SCALE GENOMIC DNA]</scope>
    <source>
        <strain evidence="1 2">PS1</strain>
    </source>
</reference>
<dbReference type="AlphaFoldDB" id="H7FRD3"/>
<protein>
    <submittedName>
        <fullName evidence="1">Uncharacterized protein</fullName>
    </submittedName>
</protein>
<keyword evidence="2" id="KW-1185">Reference proteome</keyword>
<dbReference type="Proteomes" id="UP000005566">
    <property type="component" value="Unassembled WGS sequence"/>
</dbReference>
<evidence type="ECO:0000313" key="2">
    <source>
        <dbReference type="Proteomes" id="UP000005566"/>
    </source>
</evidence>
<name>H7FRD3_FLAFP</name>
<dbReference type="EMBL" id="AHKF01000017">
    <property type="protein sequence ID" value="EIA08916.1"/>
    <property type="molecule type" value="Genomic_DNA"/>
</dbReference>
<dbReference type="STRING" id="1086011.HJ01_01682"/>
<sequence>MVALFIIESVYNWKESKAAFMDGYHNGRNYDYNIEKK</sequence>
<comment type="caution">
    <text evidence="1">The sequence shown here is derived from an EMBL/GenBank/DDBJ whole genome shotgun (WGS) entry which is preliminary data.</text>
</comment>